<reference evidence="2 3" key="1">
    <citation type="submission" date="2020-08" db="EMBL/GenBank/DDBJ databases">
        <title>Sequencing the genomes of 1000 actinobacteria strains.</title>
        <authorList>
            <person name="Klenk H.-P."/>
        </authorList>
    </citation>
    <scope>NUCLEOTIDE SEQUENCE [LARGE SCALE GENOMIC DNA]</scope>
    <source>
        <strain evidence="2 3">DSM 45518</strain>
    </source>
</reference>
<gene>
    <name evidence="2" type="ORF">BKA14_005216</name>
</gene>
<dbReference type="InterPro" id="IPR007445">
    <property type="entry name" value="PilO"/>
</dbReference>
<dbReference type="Gene3D" id="3.30.70.60">
    <property type="match status" value="1"/>
</dbReference>
<name>A0A7W7CUW1_9ACTN</name>
<evidence type="ECO:0000313" key="2">
    <source>
        <dbReference type="EMBL" id="MBB4695068.1"/>
    </source>
</evidence>
<comment type="caution">
    <text evidence="2">The sequence shown here is derived from an EMBL/GenBank/DDBJ whole genome shotgun (WGS) entry which is preliminary data.</text>
</comment>
<proteinExistence type="predicted"/>
<dbReference type="AlphaFoldDB" id="A0A7W7CUW1"/>
<dbReference type="InterPro" id="IPR014717">
    <property type="entry name" value="Transl_elong_EF1B/ribsomal_bS6"/>
</dbReference>
<keyword evidence="3" id="KW-1185">Reference proteome</keyword>
<keyword evidence="1" id="KW-0472">Membrane</keyword>
<keyword evidence="1" id="KW-1133">Transmembrane helix</keyword>
<dbReference type="GO" id="GO:0043683">
    <property type="term" value="P:type IV pilus assembly"/>
    <property type="evidence" value="ECO:0007669"/>
    <property type="project" value="InterPro"/>
</dbReference>
<dbReference type="Pfam" id="PF04350">
    <property type="entry name" value="PilO"/>
    <property type="match status" value="1"/>
</dbReference>
<evidence type="ECO:0000313" key="3">
    <source>
        <dbReference type="Proteomes" id="UP000542742"/>
    </source>
</evidence>
<accession>A0A7W7CUW1</accession>
<dbReference type="GO" id="GO:0043107">
    <property type="term" value="P:type IV pilus-dependent motility"/>
    <property type="evidence" value="ECO:0007669"/>
    <property type="project" value="InterPro"/>
</dbReference>
<dbReference type="EMBL" id="JACHMF010000001">
    <property type="protein sequence ID" value="MBB4695068.1"/>
    <property type="molecule type" value="Genomic_DNA"/>
</dbReference>
<keyword evidence="1" id="KW-0812">Transmembrane</keyword>
<protein>
    <submittedName>
        <fullName evidence="2">Type IV pilus assembly protein PilO</fullName>
    </submittedName>
</protein>
<feature type="transmembrane region" description="Helical" evidence="1">
    <location>
        <begin position="9"/>
        <end position="29"/>
    </location>
</feature>
<dbReference type="Proteomes" id="UP000542742">
    <property type="component" value="Unassembled WGS sequence"/>
</dbReference>
<sequence length="201" mass="21288">MDARRTDRIWLIGGIVAIVIIVAAAWLLAISPKFAEADTVQTEADDTVIQLTKLKKDVAALKEQDAKKTTYQAQLDTLVKNLPETYGQPAFIRSLKDAGTRSGVEVTVLSAGTTLQSGTVATAAEMPLAVTASGTAANMSRFLTQMQQIQPRAVLVSTINLGAGEDEAQVSASLTLTAFCTTSELADSAKSDRTDRCRIAG</sequence>
<dbReference type="RefSeq" id="WP_184953469.1">
    <property type="nucleotide sequence ID" value="NZ_BOMC01000072.1"/>
</dbReference>
<organism evidence="2 3">
    <name type="scientific">Paractinoplanes abujensis</name>
    <dbReference type="NCBI Taxonomy" id="882441"/>
    <lineage>
        <taxon>Bacteria</taxon>
        <taxon>Bacillati</taxon>
        <taxon>Actinomycetota</taxon>
        <taxon>Actinomycetes</taxon>
        <taxon>Micromonosporales</taxon>
        <taxon>Micromonosporaceae</taxon>
        <taxon>Paractinoplanes</taxon>
    </lineage>
</organism>
<evidence type="ECO:0000256" key="1">
    <source>
        <dbReference type="SAM" id="Phobius"/>
    </source>
</evidence>